<dbReference type="Pfam" id="PF15648">
    <property type="entry name" value="Tox-REase-5"/>
    <property type="match status" value="1"/>
</dbReference>
<dbReference type="RefSeq" id="WP_096234529.1">
    <property type="nucleotide sequence ID" value="NZ_CP023422.1"/>
</dbReference>
<protein>
    <recommendedName>
        <fullName evidence="2">Tox-REase-5 domain-containing protein</fullName>
    </recommendedName>
</protein>
<dbReference type="InterPro" id="IPR028904">
    <property type="entry name" value="Tox-REase-5_dom"/>
</dbReference>
<gene>
    <name evidence="3" type="ORF">CNX70_09745</name>
</gene>
<accession>A0A290WU39</accession>
<sequence>MAAILIPVVEAVAVRVLAALGVGLAAGAAGEAALKQARKRQEEADKAKSAAIARTEATTKEKEKCKECPPDRGALMPVNHHMSQNSMEYQARITGFPPGMEWLFEGKDFDGFKSSMCLLQEAKADYDQFFNAKGKLEYPFQEQLFVGKMQKQAIAQAMIVKINKPTVLTWYFQTPMAFKYMRPILVDMGISVLHIP</sequence>
<evidence type="ECO:0000259" key="2">
    <source>
        <dbReference type="Pfam" id="PF15648"/>
    </source>
</evidence>
<dbReference type="Proteomes" id="UP000218437">
    <property type="component" value="Chromosome"/>
</dbReference>
<dbReference type="AlphaFoldDB" id="A0A290WU39"/>
<feature type="region of interest" description="Disordered" evidence="1">
    <location>
        <begin position="44"/>
        <end position="72"/>
    </location>
</feature>
<evidence type="ECO:0000256" key="1">
    <source>
        <dbReference type="SAM" id="MobiDB-lite"/>
    </source>
</evidence>
<evidence type="ECO:0000313" key="3">
    <source>
        <dbReference type="EMBL" id="ATD60429.1"/>
    </source>
</evidence>
<reference evidence="3 4" key="1">
    <citation type="submission" date="2017-09" db="EMBL/GenBank/DDBJ databases">
        <title>Complete genome sequence of Janthinobacterium svalbardensis PAMC 27463.</title>
        <authorList>
            <person name="Cho Y.-J."/>
            <person name="Cho A."/>
            <person name="Kim O.-S."/>
            <person name="Lee J.-I."/>
        </authorList>
    </citation>
    <scope>NUCLEOTIDE SEQUENCE [LARGE SCALE GENOMIC DNA]</scope>
    <source>
        <strain evidence="3 4">PAMC 27463</strain>
    </source>
</reference>
<keyword evidence="4" id="KW-1185">Reference proteome</keyword>
<organism evidence="3 4">
    <name type="scientific">Janthinobacterium svalbardensis</name>
    <dbReference type="NCBI Taxonomy" id="368607"/>
    <lineage>
        <taxon>Bacteria</taxon>
        <taxon>Pseudomonadati</taxon>
        <taxon>Pseudomonadota</taxon>
        <taxon>Betaproteobacteria</taxon>
        <taxon>Burkholderiales</taxon>
        <taxon>Oxalobacteraceae</taxon>
        <taxon>Janthinobacterium</taxon>
    </lineage>
</organism>
<dbReference type="EMBL" id="CP023422">
    <property type="protein sequence ID" value="ATD60429.1"/>
    <property type="molecule type" value="Genomic_DNA"/>
</dbReference>
<evidence type="ECO:0000313" key="4">
    <source>
        <dbReference type="Proteomes" id="UP000218437"/>
    </source>
</evidence>
<name>A0A290WU39_9BURK</name>
<feature type="compositionally biased region" description="Basic and acidic residues" evidence="1">
    <location>
        <begin position="57"/>
        <end position="70"/>
    </location>
</feature>
<feature type="domain" description="Tox-REase-5" evidence="2">
    <location>
        <begin position="86"/>
        <end position="174"/>
    </location>
</feature>
<dbReference type="KEGG" id="jsv:CNX70_09745"/>
<proteinExistence type="predicted"/>